<keyword evidence="2" id="KW-1185">Reference proteome</keyword>
<protein>
    <submittedName>
        <fullName evidence="1">Uncharacterized protein LOC121611917</fullName>
    </submittedName>
</protein>
<reference evidence="1 2" key="1">
    <citation type="submission" date="2024-01" db="EMBL/GenBank/DDBJ databases">
        <authorList>
            <person name="Alioto T."/>
            <person name="Alioto T."/>
            <person name="Gomez Garrido J."/>
        </authorList>
    </citation>
    <scope>NUCLEOTIDE SEQUENCE [LARGE SCALE GENOMIC DNA]</scope>
</reference>
<dbReference type="PANTHER" id="PTHR47306:SF2">
    <property type="entry name" value="CORE-BINDING (CB) DOMAIN-CONTAINING PROTEIN"/>
    <property type="match status" value="1"/>
</dbReference>
<dbReference type="PANTHER" id="PTHR47306">
    <property type="entry name" value="SI:CH211-178J18.4-RELATED"/>
    <property type="match status" value="1"/>
</dbReference>
<dbReference type="EMBL" id="CAWUFR010000437">
    <property type="protein sequence ID" value="CAK6977843.1"/>
    <property type="molecule type" value="Genomic_DNA"/>
</dbReference>
<dbReference type="Proteomes" id="UP001314229">
    <property type="component" value="Unassembled WGS sequence"/>
</dbReference>
<organism evidence="1 2">
    <name type="scientific">Scomber scombrus</name>
    <name type="common">Atlantic mackerel</name>
    <name type="synonym">Scomber vernalis</name>
    <dbReference type="NCBI Taxonomy" id="13677"/>
    <lineage>
        <taxon>Eukaryota</taxon>
        <taxon>Metazoa</taxon>
        <taxon>Chordata</taxon>
        <taxon>Craniata</taxon>
        <taxon>Vertebrata</taxon>
        <taxon>Euteleostomi</taxon>
        <taxon>Actinopterygii</taxon>
        <taxon>Neopterygii</taxon>
        <taxon>Teleostei</taxon>
        <taxon>Neoteleostei</taxon>
        <taxon>Acanthomorphata</taxon>
        <taxon>Pelagiaria</taxon>
        <taxon>Scombriformes</taxon>
        <taxon>Scombridae</taxon>
        <taxon>Scomber</taxon>
    </lineage>
</organism>
<comment type="caution">
    <text evidence="1">The sequence shown here is derived from an EMBL/GenBank/DDBJ whole genome shotgun (WGS) entry which is preliminary data.</text>
</comment>
<name>A0AAV1Q1N2_SCOSC</name>
<proteinExistence type="predicted"/>
<evidence type="ECO:0000313" key="1">
    <source>
        <dbReference type="EMBL" id="CAK6977843.1"/>
    </source>
</evidence>
<sequence length="323" mass="37054">MKHNHSYRSMDCTTQLTKKLYEPKFSCARTKGEAIVNNVLAPWATDMLSNDVRWNFLYYVDPQAPSLEFVRNRDKIRQYLRELSKATLTKQTQQNYLKSLKRFLLYHTVNTNLRHHDPALYEDCEHFIEFLGSLQKCCSKQVSKEITRKRHSMLTEQHQLTPYDCLAVLRFCQGGLDGSYWEGLHGQKCNPGVDRVQLRGVLPPGSCDPKAPPAARRGGAHDCEYSYALFVCVVSKFHLTFLPFPILINVISLFCAGARVDSPKDRQVRQRDYWCEGAQDRRTASCHVCPVPGGGVCKFIIFPVRICQNLFKCHIVNVLFTGK</sequence>
<dbReference type="AlphaFoldDB" id="A0AAV1Q1N2"/>
<gene>
    <name evidence="1" type="ORF">FSCOSCO3_A000385</name>
</gene>
<accession>A0AAV1Q1N2</accession>
<evidence type="ECO:0000313" key="2">
    <source>
        <dbReference type="Proteomes" id="UP001314229"/>
    </source>
</evidence>